<evidence type="ECO:0000313" key="2">
    <source>
        <dbReference type="Proteomes" id="UP000530660"/>
    </source>
</evidence>
<dbReference type="Proteomes" id="UP000530660">
    <property type="component" value="Unassembled WGS sequence"/>
</dbReference>
<evidence type="ECO:0000313" key="1">
    <source>
        <dbReference type="EMBL" id="KAF6004354.1"/>
    </source>
</evidence>
<gene>
    <name evidence="1" type="ORF">F1559_000692</name>
</gene>
<protein>
    <submittedName>
        <fullName evidence="1">Uncharacterized protein</fullName>
    </submittedName>
</protein>
<dbReference type="EMBL" id="VWRR01000003">
    <property type="protein sequence ID" value="KAF6004354.1"/>
    <property type="molecule type" value="Genomic_DNA"/>
</dbReference>
<sequence>MSARWEPKYSSTIDPIRFGDTLRWNSKEPDQIGLNLAVFKTFRSDVLSELTGADLPTEVRLGAQFATVKLLGPNAREDFYDGDGHARWHWYRPPIGSLTIRTRLSDIGGGESRSRGALWYRARIDTDKPSWLYGVEADRRIALSSWQDTRGYVNVKYMKKASEPEFTVSSQLGIEQYMRLGRLWAIGRIGMDPEGVLRMSLYDYGMRSKRRLERARRQATR</sequence>
<accession>A0A7J7IP77</accession>
<proteinExistence type="predicted"/>
<comment type="caution">
    <text evidence="1">The sequence shown here is derived from an EMBL/GenBank/DDBJ whole genome shotgun (WGS) entry which is preliminary data.</text>
</comment>
<reference evidence="1 2" key="1">
    <citation type="journal article" date="2020" name="J. Phycol.">
        <title>Comparative genome analysis reveals Cyanidiococcus gen. nov., a new extremophilic red algal genus sister to Cyanidioschyzon (Cyanidioschyzonaceae, Rhodophyta).</title>
        <authorList>
            <person name="Liu S.-L."/>
            <person name="Chiang Y.-R."/>
            <person name="Yoon H.S."/>
            <person name="Fu H.-Y."/>
        </authorList>
    </citation>
    <scope>NUCLEOTIDE SEQUENCE [LARGE SCALE GENOMIC DNA]</scope>
    <source>
        <strain evidence="1 2">THAL066</strain>
    </source>
</reference>
<organism evidence="1 2">
    <name type="scientific">Cyanidiococcus yangmingshanensis</name>
    <dbReference type="NCBI Taxonomy" id="2690220"/>
    <lineage>
        <taxon>Eukaryota</taxon>
        <taxon>Rhodophyta</taxon>
        <taxon>Bangiophyceae</taxon>
        <taxon>Cyanidiales</taxon>
        <taxon>Cyanidiaceae</taxon>
        <taxon>Cyanidiococcus</taxon>
    </lineage>
</organism>
<dbReference type="OrthoDB" id="10329455at2759"/>
<keyword evidence="2" id="KW-1185">Reference proteome</keyword>
<name>A0A7J7IP77_9RHOD</name>
<dbReference type="AlphaFoldDB" id="A0A7J7IP77"/>